<evidence type="ECO:0000256" key="1">
    <source>
        <dbReference type="SAM" id="MobiDB-lite"/>
    </source>
</evidence>
<evidence type="ECO:0000313" key="3">
    <source>
        <dbReference type="EMBL" id="SDY20446.1"/>
    </source>
</evidence>
<feature type="region of interest" description="Disordered" evidence="1">
    <location>
        <begin position="72"/>
        <end position="105"/>
    </location>
</feature>
<protein>
    <submittedName>
        <fullName evidence="3">Helix-turn-helix domain-containing protein</fullName>
    </submittedName>
</protein>
<reference evidence="4" key="1">
    <citation type="submission" date="2016-10" db="EMBL/GenBank/DDBJ databases">
        <authorList>
            <person name="Varghese N."/>
            <person name="Submissions S."/>
        </authorList>
    </citation>
    <scope>NUCLEOTIDE SEQUENCE [LARGE SCALE GENOMIC DNA]</scope>
    <source>
        <strain evidence="4">DSM 45245</strain>
    </source>
</reference>
<dbReference type="SUPFAM" id="SSF47413">
    <property type="entry name" value="lambda repressor-like DNA-binding domains"/>
    <property type="match status" value="1"/>
</dbReference>
<name>A0A1H3HY84_9ACTN</name>
<dbReference type="CDD" id="cd00093">
    <property type="entry name" value="HTH_XRE"/>
    <property type="match status" value="1"/>
</dbReference>
<sequence>MIPFSVLLRRCRSAANLTQAELARRAGVGVRTVRDLERGRSSRPQRTTVELLAAALGVAGDDRTEFFAAARGQTPTAGRGPASAPGRALPPPVDLAGRDDGDVAESAESALRGGEVVGLVGLALGTIGLALAQDGRLPDAAAVLAELRGWDAPSPERSEDGLSAVIEASMALHRGERAVAAEWFAAAAEALTGGDDPRYVVEALVGLVATTDDDAARKSALERLAEICRNGAVTLLPRQRALIGSAEARRPAPGGGVDSRH</sequence>
<keyword evidence="4" id="KW-1185">Reference proteome</keyword>
<dbReference type="AlphaFoldDB" id="A0A1H3HY84"/>
<dbReference type="Gene3D" id="1.10.260.40">
    <property type="entry name" value="lambda repressor-like DNA-binding domains"/>
    <property type="match status" value="1"/>
</dbReference>
<evidence type="ECO:0000313" key="4">
    <source>
        <dbReference type="Proteomes" id="UP000242415"/>
    </source>
</evidence>
<dbReference type="Pfam" id="PF13560">
    <property type="entry name" value="HTH_31"/>
    <property type="match status" value="1"/>
</dbReference>
<dbReference type="GO" id="GO:0003677">
    <property type="term" value="F:DNA binding"/>
    <property type="evidence" value="ECO:0007669"/>
    <property type="project" value="InterPro"/>
</dbReference>
<feature type="domain" description="HTH cro/C1-type" evidence="2">
    <location>
        <begin position="8"/>
        <end position="63"/>
    </location>
</feature>
<evidence type="ECO:0000259" key="2">
    <source>
        <dbReference type="PROSITE" id="PS50943"/>
    </source>
</evidence>
<proteinExistence type="predicted"/>
<accession>A0A1H3HY84</accession>
<gene>
    <name evidence="3" type="ORF">SAMN05444365_1011040</name>
</gene>
<dbReference type="InterPro" id="IPR010982">
    <property type="entry name" value="Lambda_DNA-bd_dom_sf"/>
</dbReference>
<organism evidence="3 4">
    <name type="scientific">Micromonospora pattaloongensis</name>
    <dbReference type="NCBI Taxonomy" id="405436"/>
    <lineage>
        <taxon>Bacteria</taxon>
        <taxon>Bacillati</taxon>
        <taxon>Actinomycetota</taxon>
        <taxon>Actinomycetes</taxon>
        <taxon>Micromonosporales</taxon>
        <taxon>Micromonosporaceae</taxon>
        <taxon>Micromonospora</taxon>
    </lineage>
</organism>
<dbReference type="InterPro" id="IPR001387">
    <property type="entry name" value="Cro/C1-type_HTH"/>
</dbReference>
<dbReference type="STRING" id="405436.SAMN05444365_1011040"/>
<dbReference type="Proteomes" id="UP000242415">
    <property type="component" value="Unassembled WGS sequence"/>
</dbReference>
<dbReference type="SMART" id="SM00530">
    <property type="entry name" value="HTH_XRE"/>
    <property type="match status" value="1"/>
</dbReference>
<feature type="compositionally biased region" description="Low complexity" evidence="1">
    <location>
        <begin position="74"/>
        <end position="87"/>
    </location>
</feature>
<dbReference type="EMBL" id="FNPH01000001">
    <property type="protein sequence ID" value="SDY20446.1"/>
    <property type="molecule type" value="Genomic_DNA"/>
</dbReference>
<dbReference type="PROSITE" id="PS50943">
    <property type="entry name" value="HTH_CROC1"/>
    <property type="match status" value="1"/>
</dbReference>